<evidence type="ECO:0000313" key="9">
    <source>
        <dbReference type="EMBL" id="MBA2176623.1"/>
    </source>
</evidence>
<feature type="domain" description="RNA polymerase sigma factor 70 region 4 type 2" evidence="8">
    <location>
        <begin position="107"/>
        <end position="156"/>
    </location>
</feature>
<dbReference type="InterPro" id="IPR014284">
    <property type="entry name" value="RNA_pol_sigma-70_dom"/>
</dbReference>
<keyword evidence="4 6" id="KW-0238">DNA-binding</keyword>
<evidence type="ECO:0000256" key="3">
    <source>
        <dbReference type="ARBA" id="ARBA00023082"/>
    </source>
</evidence>
<dbReference type="GO" id="GO:0006352">
    <property type="term" value="P:DNA-templated transcription initiation"/>
    <property type="evidence" value="ECO:0007669"/>
    <property type="project" value="InterPro"/>
</dbReference>
<dbReference type="AlphaFoldDB" id="A0A838CXG4"/>
<dbReference type="PROSITE" id="PS01063">
    <property type="entry name" value="SIGMA70_ECF"/>
    <property type="match status" value="1"/>
</dbReference>
<dbReference type="CDD" id="cd06171">
    <property type="entry name" value="Sigma70_r4"/>
    <property type="match status" value="1"/>
</dbReference>
<dbReference type="RefSeq" id="WP_181473681.1">
    <property type="nucleotide sequence ID" value="NZ_JACEFG010000004.1"/>
</dbReference>
<protein>
    <recommendedName>
        <fullName evidence="6">RNA polymerase sigma factor</fullName>
    </recommendedName>
</protein>
<dbReference type="SUPFAM" id="SSF88946">
    <property type="entry name" value="Sigma2 domain of RNA polymerase sigma factors"/>
    <property type="match status" value="1"/>
</dbReference>
<dbReference type="Gene3D" id="1.10.1740.10">
    <property type="match status" value="1"/>
</dbReference>
<comment type="similarity">
    <text evidence="1 6">Belongs to the sigma-70 factor family. ECF subfamily.</text>
</comment>
<dbReference type="GO" id="GO:0006950">
    <property type="term" value="P:response to stress"/>
    <property type="evidence" value="ECO:0007669"/>
    <property type="project" value="UniProtKB-ARBA"/>
</dbReference>
<keyword evidence="2 6" id="KW-0805">Transcription regulation</keyword>
<evidence type="ECO:0000256" key="5">
    <source>
        <dbReference type="ARBA" id="ARBA00023163"/>
    </source>
</evidence>
<gene>
    <name evidence="9" type="ORF">H0266_17180</name>
</gene>
<evidence type="ECO:0000256" key="2">
    <source>
        <dbReference type="ARBA" id="ARBA00023015"/>
    </source>
</evidence>
<dbReference type="SUPFAM" id="SSF88659">
    <property type="entry name" value="Sigma3 and sigma4 domains of RNA polymerase sigma factors"/>
    <property type="match status" value="1"/>
</dbReference>
<dbReference type="Pfam" id="PF08281">
    <property type="entry name" value="Sigma70_r4_2"/>
    <property type="match status" value="1"/>
</dbReference>
<keyword evidence="3 6" id="KW-0731">Sigma factor</keyword>
<dbReference type="InterPro" id="IPR000838">
    <property type="entry name" value="RNA_pol_sigma70_ECF_CS"/>
</dbReference>
<name>A0A838CXG4_9BACI</name>
<dbReference type="EMBL" id="JACEFG010000004">
    <property type="protein sequence ID" value="MBA2176623.1"/>
    <property type="molecule type" value="Genomic_DNA"/>
</dbReference>
<dbReference type="InterPro" id="IPR036388">
    <property type="entry name" value="WH-like_DNA-bd_sf"/>
</dbReference>
<proteinExistence type="inferred from homology"/>
<keyword evidence="5 6" id="KW-0804">Transcription</keyword>
<dbReference type="InterPro" id="IPR007627">
    <property type="entry name" value="RNA_pol_sigma70_r2"/>
</dbReference>
<dbReference type="InterPro" id="IPR039425">
    <property type="entry name" value="RNA_pol_sigma-70-like"/>
</dbReference>
<reference evidence="9 10" key="1">
    <citation type="journal article" date="2004" name="Extremophiles">
        <title>Halobacillus locisalis sp. nov., a halophilic bacterium isolated from a marine solar saltern of the Yellow Sea in Korea.</title>
        <authorList>
            <person name="Yoon J.H."/>
            <person name="Kang K.H."/>
            <person name="Oh T.K."/>
            <person name="Park Y.H."/>
        </authorList>
    </citation>
    <scope>NUCLEOTIDE SEQUENCE [LARGE SCALE GENOMIC DNA]</scope>
    <source>
        <strain evidence="9 10">KCTC 3788</strain>
    </source>
</reference>
<dbReference type="InterPro" id="IPR013249">
    <property type="entry name" value="RNA_pol_sigma70_r4_t2"/>
</dbReference>
<accession>A0A838CXG4</accession>
<dbReference type="PANTHER" id="PTHR43133:SF8">
    <property type="entry name" value="RNA POLYMERASE SIGMA FACTOR HI_1459-RELATED"/>
    <property type="match status" value="1"/>
</dbReference>
<dbReference type="NCBIfam" id="TIGR02937">
    <property type="entry name" value="sigma70-ECF"/>
    <property type="match status" value="1"/>
</dbReference>
<comment type="caution">
    <text evidence="9">The sequence shown here is derived from an EMBL/GenBank/DDBJ whole genome shotgun (WGS) entry which is preliminary data.</text>
</comment>
<dbReference type="GO" id="GO:0016987">
    <property type="term" value="F:sigma factor activity"/>
    <property type="evidence" value="ECO:0007669"/>
    <property type="project" value="UniProtKB-KW"/>
</dbReference>
<evidence type="ECO:0000256" key="6">
    <source>
        <dbReference type="RuleBase" id="RU000716"/>
    </source>
</evidence>
<evidence type="ECO:0000259" key="7">
    <source>
        <dbReference type="Pfam" id="PF04542"/>
    </source>
</evidence>
<sequence>MDSTFSDLYTTYYQRVYYAAVKITKDRSLAEDIVQETFIKAYDKMDEVEEEKKVGAWLATIATRKAIDLLRKEKRLVTLPVEDLPLSQAAFDVEAFVEQRSLMEFVHHRITALPPKLRVVLQLSCLEGWKEKEIAEKLEISASCVKSRLHRARLALKERTMVDYHSTA</sequence>
<dbReference type="GO" id="GO:0003677">
    <property type="term" value="F:DNA binding"/>
    <property type="evidence" value="ECO:0007669"/>
    <property type="project" value="UniProtKB-KW"/>
</dbReference>
<dbReference type="Pfam" id="PF04542">
    <property type="entry name" value="Sigma70_r2"/>
    <property type="match status" value="1"/>
</dbReference>
<evidence type="ECO:0000259" key="8">
    <source>
        <dbReference type="Pfam" id="PF08281"/>
    </source>
</evidence>
<keyword evidence="10" id="KW-1185">Reference proteome</keyword>
<organism evidence="9 10">
    <name type="scientific">Halobacillus locisalis</name>
    <dbReference type="NCBI Taxonomy" id="220753"/>
    <lineage>
        <taxon>Bacteria</taxon>
        <taxon>Bacillati</taxon>
        <taxon>Bacillota</taxon>
        <taxon>Bacilli</taxon>
        <taxon>Bacillales</taxon>
        <taxon>Bacillaceae</taxon>
        <taxon>Halobacillus</taxon>
    </lineage>
</organism>
<dbReference type="InterPro" id="IPR013325">
    <property type="entry name" value="RNA_pol_sigma_r2"/>
</dbReference>
<dbReference type="Proteomes" id="UP000571017">
    <property type="component" value="Unassembled WGS sequence"/>
</dbReference>
<dbReference type="Gene3D" id="1.10.10.10">
    <property type="entry name" value="Winged helix-like DNA-binding domain superfamily/Winged helix DNA-binding domain"/>
    <property type="match status" value="1"/>
</dbReference>
<evidence type="ECO:0000256" key="1">
    <source>
        <dbReference type="ARBA" id="ARBA00010641"/>
    </source>
</evidence>
<feature type="domain" description="RNA polymerase sigma-70 region 2" evidence="7">
    <location>
        <begin position="8"/>
        <end position="75"/>
    </location>
</feature>
<evidence type="ECO:0000313" key="10">
    <source>
        <dbReference type="Proteomes" id="UP000571017"/>
    </source>
</evidence>
<dbReference type="PANTHER" id="PTHR43133">
    <property type="entry name" value="RNA POLYMERASE ECF-TYPE SIGMA FACTO"/>
    <property type="match status" value="1"/>
</dbReference>
<evidence type="ECO:0000256" key="4">
    <source>
        <dbReference type="ARBA" id="ARBA00023125"/>
    </source>
</evidence>
<dbReference type="InterPro" id="IPR013324">
    <property type="entry name" value="RNA_pol_sigma_r3/r4-like"/>
</dbReference>